<evidence type="ECO:0000313" key="2">
    <source>
        <dbReference type="Proteomes" id="UP000663722"/>
    </source>
</evidence>
<dbReference type="KEGG" id="dmm:dnm_017500"/>
<dbReference type="AlphaFoldDB" id="A0A975GLE0"/>
<accession>A0A975GLE0</accession>
<proteinExistence type="predicted"/>
<reference evidence="1" key="1">
    <citation type="journal article" date="2021" name="Microb. Physiol.">
        <title>Proteogenomic Insights into the Physiology of Marine, Sulfate-Reducing, Filamentous Desulfonema limicola and Desulfonema magnum.</title>
        <authorList>
            <person name="Schnaars V."/>
            <person name="Wohlbrand L."/>
            <person name="Scheve S."/>
            <person name="Hinrichs C."/>
            <person name="Reinhardt R."/>
            <person name="Rabus R."/>
        </authorList>
    </citation>
    <scope>NUCLEOTIDE SEQUENCE</scope>
    <source>
        <strain evidence="1">4be13</strain>
    </source>
</reference>
<gene>
    <name evidence="1" type="ORF">dnm_017500</name>
</gene>
<organism evidence="1 2">
    <name type="scientific">Desulfonema magnum</name>
    <dbReference type="NCBI Taxonomy" id="45655"/>
    <lineage>
        <taxon>Bacteria</taxon>
        <taxon>Pseudomonadati</taxon>
        <taxon>Thermodesulfobacteriota</taxon>
        <taxon>Desulfobacteria</taxon>
        <taxon>Desulfobacterales</taxon>
        <taxon>Desulfococcaceae</taxon>
        <taxon>Desulfonema</taxon>
    </lineage>
</organism>
<keyword evidence="2" id="KW-1185">Reference proteome</keyword>
<evidence type="ECO:0000313" key="1">
    <source>
        <dbReference type="EMBL" id="QTA85736.1"/>
    </source>
</evidence>
<sequence>MTKEPLLIFQPIFYVNNIKEAGFQYLLKKTWNFFLCMVSGWHLPKQEGMKNE</sequence>
<name>A0A975GLE0_9BACT</name>
<dbReference type="Proteomes" id="UP000663722">
    <property type="component" value="Chromosome"/>
</dbReference>
<protein>
    <submittedName>
        <fullName evidence="1">Uncharacterized protein</fullName>
    </submittedName>
</protein>
<dbReference type="EMBL" id="CP061800">
    <property type="protein sequence ID" value="QTA85736.1"/>
    <property type="molecule type" value="Genomic_DNA"/>
</dbReference>